<dbReference type="PROSITE" id="PS00409">
    <property type="entry name" value="PROKAR_NTER_METHYL"/>
    <property type="match status" value="1"/>
</dbReference>
<dbReference type="KEGG" id="taer:GT409_13745"/>
<protein>
    <submittedName>
        <fullName evidence="2">Prepilin-type N-terminal cleavage/methylation domain-containing protein</fullName>
    </submittedName>
</protein>
<dbReference type="AlphaFoldDB" id="A0A6P1MHA3"/>
<keyword evidence="3" id="KW-1185">Reference proteome</keyword>
<dbReference type="Proteomes" id="UP000464954">
    <property type="component" value="Chromosome"/>
</dbReference>
<feature type="transmembrane region" description="Helical" evidence="1">
    <location>
        <begin position="30"/>
        <end position="52"/>
    </location>
</feature>
<dbReference type="RefSeq" id="WP_160629632.1">
    <property type="nucleotide sequence ID" value="NZ_CP047593.1"/>
</dbReference>
<reference evidence="2 3" key="1">
    <citation type="submission" date="2020-01" db="EMBL/GenBank/DDBJ databases">
        <title>Ponticoccus aerotolerans gen. nov., sp. nov., an anaerobic bacterium and proposal of Ponticoccusceae fam. nov., Ponticoccusles ord. nov. and Ponticoccuse classis nov. in the phylum Kiritimatiellaeota.</title>
        <authorList>
            <person name="Zhou L.Y."/>
            <person name="Du Z.J."/>
        </authorList>
    </citation>
    <scope>NUCLEOTIDE SEQUENCE [LARGE SCALE GENOMIC DNA]</scope>
    <source>
        <strain evidence="2 3">S-5007</strain>
    </source>
</reference>
<organism evidence="2 3">
    <name type="scientific">Tichowtungia aerotolerans</name>
    <dbReference type="NCBI Taxonomy" id="2697043"/>
    <lineage>
        <taxon>Bacteria</taxon>
        <taxon>Pseudomonadati</taxon>
        <taxon>Kiritimatiellota</taxon>
        <taxon>Tichowtungiia</taxon>
        <taxon>Tichowtungiales</taxon>
        <taxon>Tichowtungiaceae</taxon>
        <taxon>Tichowtungia</taxon>
    </lineage>
</organism>
<name>A0A6P1MHA3_9BACT</name>
<proteinExistence type="predicted"/>
<evidence type="ECO:0000313" key="3">
    <source>
        <dbReference type="Proteomes" id="UP000464954"/>
    </source>
</evidence>
<dbReference type="NCBIfam" id="TIGR02532">
    <property type="entry name" value="IV_pilin_GFxxxE"/>
    <property type="match status" value="1"/>
</dbReference>
<dbReference type="InterPro" id="IPR012902">
    <property type="entry name" value="N_methyl_site"/>
</dbReference>
<sequence>MQRLFPTFGKTPVHFSGVWKRCAKSKTGMTLIEVMLAIVILGIGAGILLVAISRCMAVATKAQHYSRAHRLLFQVEAENPITRGEIDEGTESGTFDDGYSWEREITESEDEGREGLYTIRTRITWSTRGHNAFEEVQQYLYIPLDKDELKARRGY</sequence>
<keyword evidence="1" id="KW-0812">Transmembrane</keyword>
<dbReference type="Gene3D" id="3.30.700.10">
    <property type="entry name" value="Glycoprotein, Type 4 Pilin"/>
    <property type="match status" value="1"/>
</dbReference>
<dbReference type="SUPFAM" id="SSF54523">
    <property type="entry name" value="Pili subunits"/>
    <property type="match status" value="1"/>
</dbReference>
<evidence type="ECO:0000313" key="2">
    <source>
        <dbReference type="EMBL" id="QHI70455.1"/>
    </source>
</evidence>
<keyword evidence="1" id="KW-0472">Membrane</keyword>
<gene>
    <name evidence="2" type="ORF">GT409_13745</name>
</gene>
<accession>A0A6P1MHA3</accession>
<dbReference type="EMBL" id="CP047593">
    <property type="protein sequence ID" value="QHI70455.1"/>
    <property type="molecule type" value="Genomic_DNA"/>
</dbReference>
<evidence type="ECO:0000256" key="1">
    <source>
        <dbReference type="SAM" id="Phobius"/>
    </source>
</evidence>
<dbReference type="InterPro" id="IPR045584">
    <property type="entry name" value="Pilin-like"/>
</dbReference>
<dbReference type="Pfam" id="PF07963">
    <property type="entry name" value="N_methyl"/>
    <property type="match status" value="1"/>
</dbReference>
<keyword evidence="1" id="KW-1133">Transmembrane helix</keyword>